<dbReference type="AlphaFoldDB" id="A0A8J2YDJ4"/>
<name>A0A8J2YDJ4_9BACL</name>
<dbReference type="PANTHER" id="PTHR37316:SF3">
    <property type="entry name" value="TEICHOIC ACID GLYCEROL-PHOSPHATE TRANSFERASE"/>
    <property type="match status" value="1"/>
</dbReference>
<feature type="region of interest" description="Disordered" evidence="1">
    <location>
        <begin position="247"/>
        <end position="267"/>
    </location>
</feature>
<reference evidence="2" key="1">
    <citation type="journal article" date="2014" name="Int. J. Syst. Evol. Microbiol.">
        <title>Complete genome sequence of Corynebacterium casei LMG S-19264T (=DSM 44701T), isolated from a smear-ripened cheese.</title>
        <authorList>
            <consortium name="US DOE Joint Genome Institute (JGI-PGF)"/>
            <person name="Walter F."/>
            <person name="Albersmeier A."/>
            <person name="Kalinowski J."/>
            <person name="Ruckert C."/>
        </authorList>
    </citation>
    <scope>NUCLEOTIDE SEQUENCE</scope>
    <source>
        <strain evidence="2">CGMCC 1.15179</strain>
    </source>
</reference>
<dbReference type="Pfam" id="PF04464">
    <property type="entry name" value="Glyphos_transf"/>
    <property type="match status" value="1"/>
</dbReference>
<dbReference type="InterPro" id="IPR043148">
    <property type="entry name" value="TagF_C"/>
</dbReference>
<dbReference type="Proteomes" id="UP000625210">
    <property type="component" value="Unassembled WGS sequence"/>
</dbReference>
<sequence>MAGESYVISTSEKVSSYYPETFLVNRGNVWELGQARNDLFFTETDEEKHFPNWIKERKIITYMPTHRNFGQLDKEIHQVLDLKRLDEFCRQYGCTFLIKRHMFSKGKLPRGLEHVVDISQEKLEPQLLLKYTDILVTDYSSCYTDYLLLNRPVLFYCYDLDEYLTKSNEMYHDYEEVTPGPKVETFDALLKSLAAAAEGRDAYEAERNRVLHIFYARENQGPVAEKQVRHIYKQILRMDPSFLEREGVQKDRLESSASDVSEGRYVG</sequence>
<proteinExistence type="predicted"/>
<dbReference type="InterPro" id="IPR007554">
    <property type="entry name" value="Glycerophosphate_synth"/>
</dbReference>
<dbReference type="InterPro" id="IPR051612">
    <property type="entry name" value="Teichoic_Acid_Biosynth"/>
</dbReference>
<dbReference type="RefSeq" id="WP_188647690.1">
    <property type="nucleotide sequence ID" value="NZ_BMHQ01000006.1"/>
</dbReference>
<accession>A0A8J2YDJ4</accession>
<comment type="caution">
    <text evidence="2">The sequence shown here is derived from an EMBL/GenBank/DDBJ whole genome shotgun (WGS) entry which is preliminary data.</text>
</comment>
<dbReference type="Gene3D" id="3.40.50.12580">
    <property type="match status" value="1"/>
</dbReference>
<dbReference type="SUPFAM" id="SSF53756">
    <property type="entry name" value="UDP-Glycosyltransferase/glycogen phosphorylase"/>
    <property type="match status" value="1"/>
</dbReference>
<protein>
    <submittedName>
        <fullName evidence="2">Uncharacterized protein</fullName>
    </submittedName>
</protein>
<gene>
    <name evidence="2" type="ORF">GCM10011571_19360</name>
</gene>
<reference evidence="2" key="2">
    <citation type="submission" date="2020-09" db="EMBL/GenBank/DDBJ databases">
        <authorList>
            <person name="Sun Q."/>
            <person name="Zhou Y."/>
        </authorList>
    </citation>
    <scope>NUCLEOTIDE SEQUENCE</scope>
    <source>
        <strain evidence="2">CGMCC 1.15179</strain>
    </source>
</reference>
<keyword evidence="3" id="KW-1185">Reference proteome</keyword>
<evidence type="ECO:0000256" key="1">
    <source>
        <dbReference type="SAM" id="MobiDB-lite"/>
    </source>
</evidence>
<evidence type="ECO:0000313" key="2">
    <source>
        <dbReference type="EMBL" id="GGE17741.1"/>
    </source>
</evidence>
<dbReference type="GO" id="GO:0016020">
    <property type="term" value="C:membrane"/>
    <property type="evidence" value="ECO:0007669"/>
    <property type="project" value="InterPro"/>
</dbReference>
<dbReference type="PANTHER" id="PTHR37316">
    <property type="entry name" value="TEICHOIC ACID GLYCEROL-PHOSPHATE PRIMASE"/>
    <property type="match status" value="1"/>
</dbReference>
<evidence type="ECO:0000313" key="3">
    <source>
        <dbReference type="Proteomes" id="UP000625210"/>
    </source>
</evidence>
<organism evidence="2 3">
    <name type="scientific">Marinithermofilum abyssi</name>
    <dbReference type="NCBI Taxonomy" id="1571185"/>
    <lineage>
        <taxon>Bacteria</taxon>
        <taxon>Bacillati</taxon>
        <taxon>Bacillota</taxon>
        <taxon>Bacilli</taxon>
        <taxon>Bacillales</taxon>
        <taxon>Thermoactinomycetaceae</taxon>
        <taxon>Marinithermofilum</taxon>
    </lineage>
</organism>
<dbReference type="EMBL" id="BMHQ01000006">
    <property type="protein sequence ID" value="GGE17741.1"/>
    <property type="molecule type" value="Genomic_DNA"/>
</dbReference>
<dbReference type="GO" id="GO:0047355">
    <property type="term" value="F:CDP-glycerol glycerophosphotransferase activity"/>
    <property type="evidence" value="ECO:0007669"/>
    <property type="project" value="InterPro"/>
</dbReference>